<proteinExistence type="predicted"/>
<evidence type="ECO:0000313" key="2">
    <source>
        <dbReference type="EMBL" id="GER84871.1"/>
    </source>
</evidence>
<sequence>MAAWDAASNCRASGAELPPQAASMSRALRATTADNHPPRPNPVCLALLSYDTLLAVFICFNTCVF</sequence>
<feature type="region of interest" description="Disordered" evidence="1">
    <location>
        <begin position="1"/>
        <end position="37"/>
    </location>
</feature>
<organism evidence="2 3">
    <name type="scientific">Thermogemmatispora aurantia</name>
    <dbReference type="NCBI Taxonomy" id="2045279"/>
    <lineage>
        <taxon>Bacteria</taxon>
        <taxon>Bacillati</taxon>
        <taxon>Chloroflexota</taxon>
        <taxon>Ktedonobacteria</taxon>
        <taxon>Thermogemmatisporales</taxon>
        <taxon>Thermogemmatisporaceae</taxon>
        <taxon>Thermogemmatispora</taxon>
    </lineage>
</organism>
<accession>A0A5J4KEQ2</accession>
<evidence type="ECO:0000256" key="1">
    <source>
        <dbReference type="SAM" id="MobiDB-lite"/>
    </source>
</evidence>
<name>A0A5J4KEQ2_9CHLR</name>
<gene>
    <name evidence="2" type="ORF">KTAU_35070</name>
</gene>
<evidence type="ECO:0000313" key="3">
    <source>
        <dbReference type="Proteomes" id="UP000334820"/>
    </source>
</evidence>
<dbReference type="EMBL" id="BKZV01000005">
    <property type="protein sequence ID" value="GER84871.1"/>
    <property type="molecule type" value="Genomic_DNA"/>
</dbReference>
<protein>
    <submittedName>
        <fullName evidence="2">Uncharacterized protein</fullName>
    </submittedName>
</protein>
<dbReference type="AlphaFoldDB" id="A0A5J4KEQ2"/>
<comment type="caution">
    <text evidence="2">The sequence shown here is derived from an EMBL/GenBank/DDBJ whole genome shotgun (WGS) entry which is preliminary data.</text>
</comment>
<keyword evidence="3" id="KW-1185">Reference proteome</keyword>
<dbReference type="Proteomes" id="UP000334820">
    <property type="component" value="Unassembled WGS sequence"/>
</dbReference>
<reference evidence="2 3" key="1">
    <citation type="journal article" date="2019" name="Int. J. Syst. Evol. Microbiol.">
        <title>Thermogemmatispora aurantia sp. nov. and Thermogemmatispora argillosa sp. nov., within the class Ktedonobacteria, and emended description of the genus Thermogemmatispora.</title>
        <authorList>
            <person name="Zheng Y."/>
            <person name="Wang C.M."/>
            <person name="Sakai Y."/>
            <person name="Abe K."/>
            <person name="Yokota A."/>
            <person name="Yabe S."/>
        </authorList>
    </citation>
    <scope>NUCLEOTIDE SEQUENCE [LARGE SCALE GENOMIC DNA]</scope>
    <source>
        <strain evidence="2 3">A1-2</strain>
    </source>
</reference>